<keyword evidence="3" id="KW-1185">Reference proteome</keyword>
<evidence type="ECO:0000259" key="1">
    <source>
        <dbReference type="Pfam" id="PF12728"/>
    </source>
</evidence>
<name>W4NAU6_9BIFI</name>
<dbReference type="Proteomes" id="UP000019155">
    <property type="component" value="Unassembled WGS sequence"/>
</dbReference>
<dbReference type="SUPFAM" id="SSF46955">
    <property type="entry name" value="Putative DNA-binding domain"/>
    <property type="match status" value="1"/>
</dbReference>
<accession>W4NAU6</accession>
<dbReference type="InterPro" id="IPR054052">
    <property type="entry name" value="Y16Q-like"/>
</dbReference>
<dbReference type="Pfam" id="PF12728">
    <property type="entry name" value="HTH_17"/>
    <property type="match status" value="1"/>
</dbReference>
<protein>
    <submittedName>
        <fullName evidence="2">Phage transcriptional regulator AlpA</fullName>
    </submittedName>
</protein>
<comment type="caution">
    <text evidence="2">The sequence shown here is derived from an EMBL/GenBank/DDBJ whole genome shotgun (WGS) entry which is preliminary data.</text>
</comment>
<organism evidence="2 3">
    <name type="scientific">Bifidobacterium moukalabense DSM 27321</name>
    <dbReference type="NCBI Taxonomy" id="1435051"/>
    <lineage>
        <taxon>Bacteria</taxon>
        <taxon>Bacillati</taxon>
        <taxon>Actinomycetota</taxon>
        <taxon>Actinomycetes</taxon>
        <taxon>Bifidobacteriales</taxon>
        <taxon>Bifidobacteriaceae</taxon>
        <taxon>Bifidobacterium</taxon>
    </lineage>
</organism>
<evidence type="ECO:0000313" key="2">
    <source>
        <dbReference type="EMBL" id="ETY72228.1"/>
    </source>
</evidence>
<dbReference type="Pfam" id="PF21825">
    <property type="entry name" value="crAss001_48"/>
    <property type="match status" value="1"/>
</dbReference>
<feature type="domain" description="Helix-turn-helix" evidence="1">
    <location>
        <begin position="2"/>
        <end position="52"/>
    </location>
</feature>
<dbReference type="EMBL" id="AZMV01000001">
    <property type="protein sequence ID" value="ETY72228.1"/>
    <property type="molecule type" value="Genomic_DNA"/>
</dbReference>
<dbReference type="PATRIC" id="fig|1435051.3.peg.238"/>
<dbReference type="InterPro" id="IPR009061">
    <property type="entry name" value="DNA-bd_dom_put_sf"/>
</dbReference>
<dbReference type="AlphaFoldDB" id="W4NAU6"/>
<gene>
    <name evidence="2" type="ORF">BMOU_0242</name>
</gene>
<sequence>MLRSREAARMIGISPRTLAKWRQRGVGPQCVRLGYNLVVYRLSDIDAWIRTRACSAPKATADDLEGTIGLDCTGGLNSVDYISRLRDDRTIKTGKEESKESGMKAEYHELTRRTDRLRDLLAKYADGTLDFEPACPIALLSRQLDVMDEYALILRRRANIEHIDLGEQLIGTGILRDTKPNRENQ</sequence>
<evidence type="ECO:0000313" key="3">
    <source>
        <dbReference type="Proteomes" id="UP000019155"/>
    </source>
</evidence>
<reference evidence="2 3" key="1">
    <citation type="journal article" date="2014" name="Genome Announc.">
        <title>The Genome Sequence of Bifidobacterium moukalabense DSM 27321 Highlights the Close Phylogenetic Relatedness with the Bifidobacterium dentium Taxon.</title>
        <authorList>
            <person name="Lugli G.A."/>
            <person name="Duranti S."/>
            <person name="Milani C."/>
            <person name="Turroni F."/>
            <person name="Viappiani A."/>
            <person name="Mangifesta M."/>
            <person name="van Sinderen D."/>
            <person name="Ventura M."/>
        </authorList>
    </citation>
    <scope>NUCLEOTIDE SEQUENCE [LARGE SCALE GENOMIC DNA]</scope>
    <source>
        <strain evidence="2 3">DSM 27321</strain>
    </source>
</reference>
<dbReference type="InterPro" id="IPR041657">
    <property type="entry name" value="HTH_17"/>
</dbReference>
<proteinExistence type="predicted"/>
<dbReference type="eggNOG" id="COG3311">
    <property type="taxonomic scope" value="Bacteria"/>
</dbReference>
<dbReference type="STRING" id="1435051.BMOU_0242"/>